<comment type="caution">
    <text evidence="9">The sequence shown here is derived from an EMBL/GenBank/DDBJ whole genome shotgun (WGS) entry which is preliminary data.</text>
</comment>
<keyword evidence="6 7" id="KW-0472">Membrane</keyword>
<feature type="transmembrane region" description="Helical" evidence="7">
    <location>
        <begin position="292"/>
        <end position="309"/>
    </location>
</feature>
<dbReference type="Pfam" id="PF01757">
    <property type="entry name" value="Acyl_transf_3"/>
    <property type="match status" value="1"/>
</dbReference>
<evidence type="ECO:0000256" key="2">
    <source>
        <dbReference type="ARBA" id="ARBA00007400"/>
    </source>
</evidence>
<protein>
    <submittedName>
        <fullName evidence="9">Acyltransferase</fullName>
    </submittedName>
</protein>
<feature type="transmembrane region" description="Helical" evidence="7">
    <location>
        <begin position="194"/>
        <end position="210"/>
    </location>
</feature>
<gene>
    <name evidence="9" type="ORF">ACFSKP_00815</name>
</gene>
<keyword evidence="5 7" id="KW-1133">Transmembrane helix</keyword>
<feature type="domain" description="Acyltransferase 3" evidence="8">
    <location>
        <begin position="23"/>
        <end position="340"/>
    </location>
</feature>
<keyword evidence="3" id="KW-1003">Cell membrane</keyword>
<organism evidence="9 10">
    <name type="scientific">Pontibacter ruber</name>
    <dbReference type="NCBI Taxonomy" id="1343895"/>
    <lineage>
        <taxon>Bacteria</taxon>
        <taxon>Pseudomonadati</taxon>
        <taxon>Bacteroidota</taxon>
        <taxon>Cytophagia</taxon>
        <taxon>Cytophagales</taxon>
        <taxon>Hymenobacteraceae</taxon>
        <taxon>Pontibacter</taxon>
    </lineage>
</organism>
<sequence>MPSTGYLLVVRERELSNTDHFVSYNLIRVFATVSVVVVHATITAVINGVPGKSMLWLVGNAVESIARTGIPLFLMLTGALLLPKAESGITFITKRYKRIFIPFFFWSAVYLVAKFPIKELRIQDVANVLLYGASYQFWYVYVVAGIYLLMPFIKPFLEKTDPGLLKWLFVIWLTCFTIPFFIKEGIVLTTNQFILYSGYVATGYILSDFLRKKRLTGKQRIIAYAAFAGGTLLTFAGTHFLSLKEGRLITTFYESTMPHIFLKAVGTFVLLFDLAVLLSAKAAKLVNWMSKYSFGVFMVHPLVLDHILVSRLGITTSYMHPIVGIFLSSFLGLGISYLLIYLLSRLPFGKYSY</sequence>
<feature type="transmembrane region" description="Helical" evidence="7">
    <location>
        <begin position="260"/>
        <end position="280"/>
    </location>
</feature>
<evidence type="ECO:0000256" key="1">
    <source>
        <dbReference type="ARBA" id="ARBA00004651"/>
    </source>
</evidence>
<feature type="transmembrane region" description="Helical" evidence="7">
    <location>
        <begin position="99"/>
        <end position="117"/>
    </location>
</feature>
<keyword evidence="4 7" id="KW-0812">Transmembrane</keyword>
<proteinExistence type="inferred from homology"/>
<dbReference type="EMBL" id="JBHUIM010000001">
    <property type="protein sequence ID" value="MFD2244774.1"/>
    <property type="molecule type" value="Genomic_DNA"/>
</dbReference>
<dbReference type="GO" id="GO:0016746">
    <property type="term" value="F:acyltransferase activity"/>
    <property type="evidence" value="ECO:0007669"/>
    <property type="project" value="UniProtKB-KW"/>
</dbReference>
<comment type="subcellular location">
    <subcellularLocation>
        <location evidence="1">Cell membrane</location>
        <topology evidence="1">Multi-pass membrane protein</topology>
    </subcellularLocation>
</comment>
<dbReference type="InterPro" id="IPR002656">
    <property type="entry name" value="Acyl_transf_3_dom"/>
</dbReference>
<comment type="similarity">
    <text evidence="2">Belongs to the acyltransferase 3 family.</text>
</comment>
<feature type="transmembrane region" description="Helical" evidence="7">
    <location>
        <begin position="137"/>
        <end position="157"/>
    </location>
</feature>
<dbReference type="PANTHER" id="PTHR40074:SF2">
    <property type="entry name" value="O-ACETYLTRANSFERASE WECH"/>
    <property type="match status" value="1"/>
</dbReference>
<dbReference type="Proteomes" id="UP001597374">
    <property type="component" value="Unassembled WGS sequence"/>
</dbReference>
<name>A0ABW5CSA2_9BACT</name>
<reference evidence="10" key="1">
    <citation type="journal article" date="2019" name="Int. J. Syst. Evol. Microbiol.">
        <title>The Global Catalogue of Microorganisms (GCM) 10K type strain sequencing project: providing services to taxonomists for standard genome sequencing and annotation.</title>
        <authorList>
            <consortium name="The Broad Institute Genomics Platform"/>
            <consortium name="The Broad Institute Genome Sequencing Center for Infectious Disease"/>
            <person name="Wu L."/>
            <person name="Ma J."/>
        </authorList>
    </citation>
    <scope>NUCLEOTIDE SEQUENCE [LARGE SCALE GENOMIC DNA]</scope>
    <source>
        <strain evidence="10">CGMCC 4.1782</strain>
    </source>
</reference>
<evidence type="ECO:0000256" key="7">
    <source>
        <dbReference type="SAM" id="Phobius"/>
    </source>
</evidence>
<evidence type="ECO:0000256" key="3">
    <source>
        <dbReference type="ARBA" id="ARBA00022475"/>
    </source>
</evidence>
<keyword evidence="9" id="KW-0808">Transferase</keyword>
<evidence type="ECO:0000256" key="6">
    <source>
        <dbReference type="ARBA" id="ARBA00023136"/>
    </source>
</evidence>
<feature type="transmembrane region" description="Helical" evidence="7">
    <location>
        <begin position="65"/>
        <end position="83"/>
    </location>
</feature>
<accession>A0ABW5CSA2</accession>
<evidence type="ECO:0000259" key="8">
    <source>
        <dbReference type="Pfam" id="PF01757"/>
    </source>
</evidence>
<evidence type="ECO:0000256" key="5">
    <source>
        <dbReference type="ARBA" id="ARBA00022989"/>
    </source>
</evidence>
<dbReference type="PANTHER" id="PTHR40074">
    <property type="entry name" value="O-ACETYLTRANSFERASE WECH"/>
    <property type="match status" value="1"/>
</dbReference>
<feature type="transmembrane region" description="Helical" evidence="7">
    <location>
        <begin position="164"/>
        <end position="182"/>
    </location>
</feature>
<feature type="transmembrane region" description="Helical" evidence="7">
    <location>
        <begin position="222"/>
        <end position="240"/>
    </location>
</feature>
<keyword evidence="9" id="KW-0012">Acyltransferase</keyword>
<keyword evidence="10" id="KW-1185">Reference proteome</keyword>
<evidence type="ECO:0000313" key="9">
    <source>
        <dbReference type="EMBL" id="MFD2244774.1"/>
    </source>
</evidence>
<evidence type="ECO:0000313" key="10">
    <source>
        <dbReference type="Proteomes" id="UP001597374"/>
    </source>
</evidence>
<dbReference type="RefSeq" id="WP_250429848.1">
    <property type="nucleotide sequence ID" value="NZ_JALPRR010000002.1"/>
</dbReference>
<feature type="transmembrane region" description="Helical" evidence="7">
    <location>
        <begin position="321"/>
        <end position="343"/>
    </location>
</feature>
<feature type="transmembrane region" description="Helical" evidence="7">
    <location>
        <begin position="21"/>
        <end position="45"/>
    </location>
</feature>
<evidence type="ECO:0000256" key="4">
    <source>
        <dbReference type="ARBA" id="ARBA00022692"/>
    </source>
</evidence>